<dbReference type="EMBL" id="FQYP01000006">
    <property type="protein sequence ID" value="SHJ16334.1"/>
    <property type="molecule type" value="Genomic_DNA"/>
</dbReference>
<keyword evidence="2" id="KW-1185">Reference proteome</keyword>
<sequence length="160" mass="18020">MKFQFSYIIFVILLFIGCSKRASKEADDLSVPEFEFSETSTETSIIPKEEAYKILVIQKLNALLDEKQLIATHPKFKITSEAENIIGNTTDTLISKIEFINSFQAVSDSVQSVKTKIIYPTAIDTILTIIKTSTTTIDGKPLKTTQVYFERLKTKGKNNN</sequence>
<evidence type="ECO:0000313" key="1">
    <source>
        <dbReference type="EMBL" id="SHJ16334.1"/>
    </source>
</evidence>
<evidence type="ECO:0000313" key="2">
    <source>
        <dbReference type="Proteomes" id="UP000184432"/>
    </source>
</evidence>
<name>A0A1M6H2H4_9FLAO</name>
<reference evidence="2" key="1">
    <citation type="submission" date="2016-11" db="EMBL/GenBank/DDBJ databases">
        <authorList>
            <person name="Varghese N."/>
            <person name="Submissions S."/>
        </authorList>
    </citation>
    <scope>NUCLEOTIDE SEQUENCE [LARGE SCALE GENOMIC DNA]</scope>
    <source>
        <strain evidence="2">DSM 22623</strain>
    </source>
</reference>
<dbReference type="STRING" id="570521.SAMN04488508_10631"/>
<organism evidence="1 2">
    <name type="scientific">Aquimarina spongiae</name>
    <dbReference type="NCBI Taxonomy" id="570521"/>
    <lineage>
        <taxon>Bacteria</taxon>
        <taxon>Pseudomonadati</taxon>
        <taxon>Bacteroidota</taxon>
        <taxon>Flavobacteriia</taxon>
        <taxon>Flavobacteriales</taxon>
        <taxon>Flavobacteriaceae</taxon>
        <taxon>Aquimarina</taxon>
    </lineage>
</organism>
<proteinExistence type="predicted"/>
<dbReference type="Proteomes" id="UP000184432">
    <property type="component" value="Unassembled WGS sequence"/>
</dbReference>
<accession>A0A1M6H2H4</accession>
<gene>
    <name evidence="1" type="ORF">SAMN04488508_10631</name>
</gene>
<protein>
    <submittedName>
        <fullName evidence="1">Uncharacterized protein</fullName>
    </submittedName>
</protein>
<dbReference type="PROSITE" id="PS51257">
    <property type="entry name" value="PROKAR_LIPOPROTEIN"/>
    <property type="match status" value="1"/>
</dbReference>
<dbReference type="RefSeq" id="WP_073316717.1">
    <property type="nucleotide sequence ID" value="NZ_FQYP01000006.1"/>
</dbReference>
<dbReference type="AlphaFoldDB" id="A0A1M6H2H4"/>